<dbReference type="RefSeq" id="WP_206905230.1">
    <property type="nucleotide sequence ID" value="NZ_JAFLVT010000018.1"/>
</dbReference>
<accession>A0ABS3HAA3</accession>
<dbReference type="Proteomes" id="UP000664256">
    <property type="component" value="Unassembled WGS sequence"/>
</dbReference>
<reference evidence="1 2" key="1">
    <citation type="submission" date="2021-03" db="EMBL/GenBank/DDBJ databases">
        <title>Enterococcal diversity collection.</title>
        <authorList>
            <person name="Gilmore M.S."/>
            <person name="Schwartzman J."/>
            <person name="Van Tyne D."/>
            <person name="Martin M."/>
            <person name="Earl A.M."/>
            <person name="Manson A.L."/>
            <person name="Straub T."/>
            <person name="Salamzade R."/>
            <person name="Saavedra J."/>
            <person name="Lebreton F."/>
            <person name="Prichula J."/>
            <person name="Schaufler K."/>
            <person name="Gaca A."/>
            <person name="Sgardioli B."/>
            <person name="Wagenaar J."/>
            <person name="Strong T."/>
        </authorList>
    </citation>
    <scope>NUCLEOTIDE SEQUENCE [LARGE SCALE GENOMIC DNA]</scope>
    <source>
        <strain evidence="1 2">MJM12</strain>
    </source>
</reference>
<proteinExistence type="predicted"/>
<sequence>MKVYTIQPVDFLQSVDSEGFIFPRKYHAELSVFFDNLNAIGALCWLEEEYMKRIQLPLDRDLIWVWRDTCHLKYARKDNFTDFSKYNFYCFEIPIEFYRKNILWSKFIEWHEPLNHEWETDEDQEFEYIFDIPKHPRYGDIQGVTTRLHKDWIKKILAFKGDYL</sequence>
<name>A0ABS3HAA3_9ENTE</name>
<protein>
    <submittedName>
        <fullName evidence="1">DUF3841 domain-containing protein</fullName>
    </submittedName>
</protein>
<evidence type="ECO:0000313" key="1">
    <source>
        <dbReference type="EMBL" id="MBO0450388.1"/>
    </source>
</evidence>
<comment type="caution">
    <text evidence="1">The sequence shown here is derived from an EMBL/GenBank/DDBJ whole genome shotgun (WGS) entry which is preliminary data.</text>
</comment>
<keyword evidence="2" id="KW-1185">Reference proteome</keyword>
<dbReference type="EMBL" id="JAFLVT010000018">
    <property type="protein sequence ID" value="MBO0450388.1"/>
    <property type="molecule type" value="Genomic_DNA"/>
</dbReference>
<organism evidence="1 2">
    <name type="scientific">Candidatus Enterococcus myersii</name>
    <dbReference type="NCBI Taxonomy" id="2815322"/>
    <lineage>
        <taxon>Bacteria</taxon>
        <taxon>Bacillati</taxon>
        <taxon>Bacillota</taxon>
        <taxon>Bacilli</taxon>
        <taxon>Lactobacillales</taxon>
        <taxon>Enterococcaceae</taxon>
        <taxon>Enterococcus</taxon>
    </lineage>
</organism>
<evidence type="ECO:0000313" key="2">
    <source>
        <dbReference type="Proteomes" id="UP000664256"/>
    </source>
</evidence>
<gene>
    <name evidence="1" type="ORF">JZO76_12745</name>
</gene>